<organism evidence="3 4">
    <name type="scientific">Campylobacter coli</name>
    <dbReference type="NCBI Taxonomy" id="195"/>
    <lineage>
        <taxon>Bacteria</taxon>
        <taxon>Pseudomonadati</taxon>
        <taxon>Campylobacterota</taxon>
        <taxon>Epsilonproteobacteria</taxon>
        <taxon>Campylobacterales</taxon>
        <taxon>Campylobacteraceae</taxon>
        <taxon>Campylobacter</taxon>
    </lineage>
</organism>
<feature type="signal peptide" evidence="2">
    <location>
        <begin position="1"/>
        <end position="16"/>
    </location>
</feature>
<dbReference type="EMBL" id="AACGFG010000007">
    <property type="protein sequence ID" value="EAK4358465.1"/>
    <property type="molecule type" value="Genomic_DNA"/>
</dbReference>
<comment type="caution">
    <text evidence="3">The sequence shown here is derived from an EMBL/GenBank/DDBJ whole genome shotgun (WGS) entry which is preliminary data.</text>
</comment>
<feature type="chain" id="PRO_5041073109" evidence="2">
    <location>
        <begin position="17"/>
        <end position="399"/>
    </location>
</feature>
<dbReference type="Proteomes" id="UP000365807">
    <property type="component" value="Unassembled WGS sequence"/>
</dbReference>
<evidence type="ECO:0000256" key="1">
    <source>
        <dbReference type="SAM" id="Phobius"/>
    </source>
</evidence>
<keyword evidence="2" id="KW-0732">Signal</keyword>
<gene>
    <name evidence="3" type="ORF">C6T04_06020</name>
</gene>
<evidence type="ECO:0000313" key="3">
    <source>
        <dbReference type="EMBL" id="EAK4358465.1"/>
    </source>
</evidence>
<dbReference type="STRING" id="195.ATE51_03172"/>
<dbReference type="Gene3D" id="2.30.30.40">
    <property type="entry name" value="SH3 Domains"/>
    <property type="match status" value="1"/>
</dbReference>
<keyword evidence="1" id="KW-0472">Membrane</keyword>
<dbReference type="AlphaFoldDB" id="A0A381CIC4"/>
<protein>
    <submittedName>
        <fullName evidence="3">SH3 domain-containing protein</fullName>
    </submittedName>
</protein>
<keyword evidence="1" id="KW-1133">Transmembrane helix</keyword>
<dbReference type="OrthoDB" id="5372311at2"/>
<sequence>MRIIFFLVFVCLSLFARSEISVFDGQDENMQRELQKLPKEEQQIYQNIAPSDENSDFDSNIYDPFIPQSSLVLTTDDYVNKVYIGEVFPIVLHAKITEDTNFDFNITLQKSKDLIFLNPDLKWEYIKGDYRAVLWFEAKTSNANLEQISVSLLRNGKIFQSASISIGAIHFENTPNNKNFSHLVASSLEVKKIKTSYFDDSSIITMIELSATNANLKSFFVNGVEKQGIENLKGDFNSSNAFYYAIFPSTKTDFEFSYFNKDTKKMENMSFKLKISDDEVSTQSDLNPTNRDFNIYKQYALWALTLILALWFVWKKNYFILAGALLCFILGFLVDTNTENAILKAGSRAKILPTESSTYFYTANSNEKVEVLGKRLHYVKVLFRDGKIGWVESSDLQKN</sequence>
<reference evidence="3 4" key="1">
    <citation type="submission" date="2018-06" db="EMBL/GenBank/DDBJ databases">
        <authorList>
            <consortium name="NARMS: The National Antimicrobial Resistance Monitoring System"/>
        </authorList>
    </citation>
    <scope>NUCLEOTIDE SEQUENCE [LARGE SCALE GENOMIC DNA]</scope>
    <source>
        <strain evidence="3 4">FSIS11807978</strain>
    </source>
</reference>
<accession>A0A381CIC4</accession>
<proteinExistence type="predicted"/>
<keyword evidence="1" id="KW-0812">Transmembrane</keyword>
<feature type="transmembrane region" description="Helical" evidence="1">
    <location>
        <begin position="318"/>
        <end position="334"/>
    </location>
</feature>
<evidence type="ECO:0000256" key="2">
    <source>
        <dbReference type="SAM" id="SignalP"/>
    </source>
</evidence>
<name>A0A381CIC4_CAMCO</name>
<evidence type="ECO:0000313" key="4">
    <source>
        <dbReference type="Proteomes" id="UP000365807"/>
    </source>
</evidence>